<accession>A0ABQ9HAX3</accession>
<comment type="caution">
    <text evidence="1">The sequence shown here is derived from an EMBL/GenBank/DDBJ whole genome shotgun (WGS) entry which is preliminary data.</text>
</comment>
<dbReference type="Proteomes" id="UP001159363">
    <property type="component" value="Chromosome 5"/>
</dbReference>
<proteinExistence type="predicted"/>
<evidence type="ECO:0000313" key="1">
    <source>
        <dbReference type="EMBL" id="KAJ8881424.1"/>
    </source>
</evidence>
<gene>
    <name evidence="1" type="ORF">PR048_017905</name>
</gene>
<evidence type="ECO:0000313" key="2">
    <source>
        <dbReference type="Proteomes" id="UP001159363"/>
    </source>
</evidence>
<protein>
    <submittedName>
        <fullName evidence="1">Uncharacterized protein</fullName>
    </submittedName>
</protein>
<keyword evidence="2" id="KW-1185">Reference proteome</keyword>
<sequence>MKLIIEDIRYPSTLTRTVPEFVVPVSLSETLDCSPPTKANQVQSPADSLRISASENLAGRCHWSESFLEDLPFPLHFNSGAAPYSTQSSSSAPLLRAT</sequence>
<dbReference type="EMBL" id="JARBHB010000006">
    <property type="protein sequence ID" value="KAJ8881424.1"/>
    <property type="molecule type" value="Genomic_DNA"/>
</dbReference>
<reference evidence="1 2" key="1">
    <citation type="submission" date="2023-02" db="EMBL/GenBank/DDBJ databases">
        <title>LHISI_Scaffold_Assembly.</title>
        <authorList>
            <person name="Stuart O.P."/>
            <person name="Cleave R."/>
            <person name="Magrath M.J.L."/>
            <person name="Mikheyev A.S."/>
        </authorList>
    </citation>
    <scope>NUCLEOTIDE SEQUENCE [LARGE SCALE GENOMIC DNA]</scope>
    <source>
        <strain evidence="1">Daus_M_001</strain>
        <tissue evidence="1">Leg muscle</tissue>
    </source>
</reference>
<name>A0ABQ9HAX3_9NEOP</name>
<organism evidence="1 2">
    <name type="scientific">Dryococelus australis</name>
    <dbReference type="NCBI Taxonomy" id="614101"/>
    <lineage>
        <taxon>Eukaryota</taxon>
        <taxon>Metazoa</taxon>
        <taxon>Ecdysozoa</taxon>
        <taxon>Arthropoda</taxon>
        <taxon>Hexapoda</taxon>
        <taxon>Insecta</taxon>
        <taxon>Pterygota</taxon>
        <taxon>Neoptera</taxon>
        <taxon>Polyneoptera</taxon>
        <taxon>Phasmatodea</taxon>
        <taxon>Verophasmatodea</taxon>
        <taxon>Anareolatae</taxon>
        <taxon>Phasmatidae</taxon>
        <taxon>Eurycanthinae</taxon>
        <taxon>Dryococelus</taxon>
    </lineage>
</organism>